<evidence type="ECO:0000313" key="4">
    <source>
        <dbReference type="EMBL" id="SCQ19865.1"/>
    </source>
</evidence>
<gene>
    <name evidence="3" type="ORF">CLI86_09785</name>
    <name evidence="4" type="ORF">TFUB20_00841</name>
</gene>
<accession>A0A1D3UGD5</accession>
<dbReference type="AlphaFoldDB" id="A0A1D3UGD5"/>
<reference evidence="4 5" key="1">
    <citation type="submission" date="2016-09" db="EMBL/GenBank/DDBJ databases">
        <authorList>
            <person name="Capua I."/>
            <person name="De Benedictis P."/>
            <person name="Joannis T."/>
            <person name="Lombin L.H."/>
            <person name="Cattoli G."/>
        </authorList>
    </citation>
    <scope>NUCLEOTIDE SEQUENCE [LARGE SCALE GENOMIC DNA]</scope>
    <source>
        <strain evidence="4 5">UB20</strain>
    </source>
</reference>
<dbReference type="InterPro" id="IPR025665">
    <property type="entry name" value="Beta-barrel_OMP_2"/>
</dbReference>
<dbReference type="Pfam" id="PF13568">
    <property type="entry name" value="OMP_b-brl_2"/>
    <property type="match status" value="1"/>
</dbReference>
<name>A0A1D3UGD5_TANFO</name>
<feature type="signal peptide" evidence="1">
    <location>
        <begin position="1"/>
        <end position="19"/>
    </location>
</feature>
<dbReference type="EMBL" id="FMMM01000029">
    <property type="protein sequence ID" value="SCQ19865.1"/>
    <property type="molecule type" value="Genomic_DNA"/>
</dbReference>
<dbReference type="GeneID" id="34758154"/>
<organism evidence="4 5">
    <name type="scientific">Tannerella forsythia</name>
    <name type="common">Bacteroides forsythus</name>
    <dbReference type="NCBI Taxonomy" id="28112"/>
    <lineage>
        <taxon>Bacteria</taxon>
        <taxon>Pseudomonadati</taxon>
        <taxon>Bacteroidota</taxon>
        <taxon>Bacteroidia</taxon>
        <taxon>Bacteroidales</taxon>
        <taxon>Tannerellaceae</taxon>
        <taxon>Tannerella</taxon>
    </lineage>
</organism>
<reference evidence="3 6" key="2">
    <citation type="submission" date="2017-09" db="EMBL/GenBank/DDBJ databases">
        <title>Phase variable restriction modification systems are present in the genome sequences of periodontal pathogens Prevotella intermedia, Tannerella forsythia and Porphyromonas gingivalis.</title>
        <authorList>
            <person name="Haigh R.D."/>
            <person name="Crawford L."/>
            <person name="Ralph J."/>
            <person name="Wanford J."/>
            <person name="Vartoukian S.R."/>
            <person name="Hijazib K."/>
            <person name="Wade W."/>
            <person name="Oggioni M.R."/>
        </authorList>
    </citation>
    <scope>NUCLEOTIDE SEQUENCE [LARGE SCALE GENOMIC DNA]</scope>
    <source>
        <strain evidence="3 6">WW11663</strain>
    </source>
</reference>
<keyword evidence="1" id="KW-0732">Signal</keyword>
<evidence type="ECO:0000256" key="1">
    <source>
        <dbReference type="SAM" id="SignalP"/>
    </source>
</evidence>
<evidence type="ECO:0000313" key="6">
    <source>
        <dbReference type="Proteomes" id="UP000219259"/>
    </source>
</evidence>
<feature type="domain" description="Outer membrane protein beta-barrel" evidence="2">
    <location>
        <begin position="28"/>
        <end position="205"/>
    </location>
</feature>
<dbReference type="Proteomes" id="UP000219259">
    <property type="component" value="Unassembled WGS sequence"/>
</dbReference>
<proteinExistence type="predicted"/>
<evidence type="ECO:0000259" key="2">
    <source>
        <dbReference type="Pfam" id="PF13568"/>
    </source>
</evidence>
<dbReference type="OMA" id="DFRYDIG"/>
<sequence length="241" mass="27247" precursor="true">MKVFILLILSVMYCVSALAQSLIKPDHKVVNMGVKVGLRALQSDISSIDMDEVRLEDIHLKHNVGYMAGFLIRVNVDRFFIQPSAFWNYSSGDIRFDVIRPASEQTNESAVEFPQSMTMQIKSFEVPVVVGYHLIKQHPYVFSLMGGVKLKYNYDIQFTANGPHTSFSYRGDTSPYHWAAYTAMEVLIGKLTFDIGYECGLNRLHSDFDPFSYHSGGREKASAMRISKYLNGLSMSVGILF</sequence>
<dbReference type="Proteomes" id="UP000182057">
    <property type="component" value="Unassembled WGS sequence"/>
</dbReference>
<protein>
    <submittedName>
        <fullName evidence="3">PorT family protein</fullName>
    </submittedName>
</protein>
<evidence type="ECO:0000313" key="5">
    <source>
        <dbReference type="Proteomes" id="UP000182057"/>
    </source>
</evidence>
<evidence type="ECO:0000313" key="3">
    <source>
        <dbReference type="EMBL" id="PDP43185.1"/>
    </source>
</evidence>
<feature type="chain" id="PRO_5014267167" evidence="1">
    <location>
        <begin position="20"/>
        <end position="241"/>
    </location>
</feature>
<dbReference type="OrthoDB" id="1047099at2"/>
<dbReference type="EMBL" id="NSLJ01000026">
    <property type="protein sequence ID" value="PDP43185.1"/>
    <property type="molecule type" value="Genomic_DNA"/>
</dbReference>
<dbReference type="RefSeq" id="WP_014224277.1">
    <property type="nucleotide sequence ID" value="NZ_CAJPTF010000048.1"/>
</dbReference>